<dbReference type="SUPFAM" id="SSF53756">
    <property type="entry name" value="UDP-Glycosyltransferase/glycogen phosphorylase"/>
    <property type="match status" value="1"/>
</dbReference>
<evidence type="ECO:0000313" key="5">
    <source>
        <dbReference type="Proteomes" id="UP000199032"/>
    </source>
</evidence>
<dbReference type="GO" id="GO:0016757">
    <property type="term" value="F:glycosyltransferase activity"/>
    <property type="evidence" value="ECO:0007669"/>
    <property type="project" value="InterPro"/>
</dbReference>
<dbReference type="STRING" id="1742972.COMA1_40138"/>
<dbReference type="Proteomes" id="UP000199032">
    <property type="component" value="Unassembled WGS sequence"/>
</dbReference>
<dbReference type="EMBL" id="CZQA01000010">
    <property type="protein sequence ID" value="CUS37605.1"/>
    <property type="molecule type" value="Genomic_DNA"/>
</dbReference>
<sequence length="398" mass="44345">MHVLLNCSTLVKGGALQAAVSFIGTALARVDHIRWHFVISPNVAVELQKSGLRPQPQQMAVIDESPARSNRSRKMLQTLVKEINPDLVFTFFGPAYADFETLHLCGVADGWVTHGDQWAWRTVRSPIEAITLLGTILYKAWMFRRADAWVTESETAKTGLVRRLGISEERIAVVPNNCADQYLHSEAIAAMPSPHETLNILCLSAYYKHKNLEIIPAVAKELQACCPNRQVKFVLTLPGESPGLKKILSQAAALGVSDRIVNVGPVPVSRGPEMYQTCQMLFLPSVLETFSANYPEAMAMGLPIITTNLRFARDVCGASGAYFEPMNARDAALTIGRVCEDERLWTSLIAEGKRILRTLPTQAMKYELYRNCIDELYHRYGSQGRKVLRHDQVDALNH</sequence>
<dbReference type="Pfam" id="PF00534">
    <property type="entry name" value="Glycos_transf_1"/>
    <property type="match status" value="1"/>
</dbReference>
<dbReference type="Pfam" id="PF13439">
    <property type="entry name" value="Glyco_transf_4"/>
    <property type="match status" value="1"/>
</dbReference>
<evidence type="ECO:0000259" key="3">
    <source>
        <dbReference type="Pfam" id="PF13439"/>
    </source>
</evidence>
<name>A0A0S4LJC0_9BACT</name>
<dbReference type="InterPro" id="IPR001296">
    <property type="entry name" value="Glyco_trans_1"/>
</dbReference>
<dbReference type="CDD" id="cd03801">
    <property type="entry name" value="GT4_PimA-like"/>
    <property type="match status" value="1"/>
</dbReference>
<dbReference type="PANTHER" id="PTHR46401:SF2">
    <property type="entry name" value="GLYCOSYLTRANSFERASE WBBK-RELATED"/>
    <property type="match status" value="1"/>
</dbReference>
<evidence type="ECO:0000256" key="1">
    <source>
        <dbReference type="ARBA" id="ARBA00022679"/>
    </source>
</evidence>
<feature type="domain" description="Glycosyltransferase subfamily 4-like N-terminal" evidence="3">
    <location>
        <begin position="38"/>
        <end position="176"/>
    </location>
</feature>
<evidence type="ECO:0000259" key="2">
    <source>
        <dbReference type="Pfam" id="PF00534"/>
    </source>
</evidence>
<accession>A0A0S4LJC0</accession>
<dbReference type="Gene3D" id="3.40.50.2000">
    <property type="entry name" value="Glycogen Phosphorylase B"/>
    <property type="match status" value="2"/>
</dbReference>
<dbReference type="GO" id="GO:0009103">
    <property type="term" value="P:lipopolysaccharide biosynthetic process"/>
    <property type="evidence" value="ECO:0007669"/>
    <property type="project" value="TreeGrafter"/>
</dbReference>
<dbReference type="PANTHER" id="PTHR46401">
    <property type="entry name" value="GLYCOSYLTRANSFERASE WBBK-RELATED"/>
    <property type="match status" value="1"/>
</dbReference>
<dbReference type="AlphaFoldDB" id="A0A0S4LJC0"/>
<evidence type="ECO:0000313" key="4">
    <source>
        <dbReference type="EMBL" id="CUS37605.1"/>
    </source>
</evidence>
<keyword evidence="5" id="KW-1185">Reference proteome</keyword>
<proteinExistence type="predicted"/>
<dbReference type="InterPro" id="IPR028098">
    <property type="entry name" value="Glyco_trans_4-like_N"/>
</dbReference>
<gene>
    <name evidence="4" type="ORF">COMA1_40138</name>
</gene>
<reference evidence="4 5" key="1">
    <citation type="submission" date="2015-10" db="EMBL/GenBank/DDBJ databases">
        <authorList>
            <person name="Gilbert D.G."/>
        </authorList>
    </citation>
    <scope>NUCLEOTIDE SEQUENCE [LARGE SCALE GENOMIC DNA]</scope>
    <source>
        <strain evidence="4">COMA1</strain>
    </source>
</reference>
<keyword evidence="1 4" id="KW-0808">Transferase</keyword>
<protein>
    <submittedName>
        <fullName evidence="4">Putative Glycosyltransferase</fullName>
    </submittedName>
</protein>
<organism evidence="4 5">
    <name type="scientific">Candidatus Nitrospira nitrosa</name>
    <dbReference type="NCBI Taxonomy" id="1742972"/>
    <lineage>
        <taxon>Bacteria</taxon>
        <taxon>Pseudomonadati</taxon>
        <taxon>Nitrospirota</taxon>
        <taxon>Nitrospiria</taxon>
        <taxon>Nitrospirales</taxon>
        <taxon>Nitrospiraceae</taxon>
        <taxon>Nitrospira</taxon>
    </lineage>
</organism>
<feature type="domain" description="Glycosyl transferase family 1" evidence="2">
    <location>
        <begin position="193"/>
        <end position="353"/>
    </location>
</feature>